<dbReference type="InterPro" id="IPR013328">
    <property type="entry name" value="6PGD_dom2"/>
</dbReference>
<name>S7PWH4_GLOTA</name>
<dbReference type="KEGG" id="gtr:GLOTRDRAFT_65475"/>
<keyword evidence="4" id="KW-1185">Reference proteome</keyword>
<dbReference type="Pfam" id="PF08546">
    <property type="entry name" value="ApbA_C"/>
    <property type="match status" value="1"/>
</dbReference>
<dbReference type="InterPro" id="IPR013332">
    <property type="entry name" value="KPR_N"/>
</dbReference>
<evidence type="ECO:0000313" key="4">
    <source>
        <dbReference type="Proteomes" id="UP000030669"/>
    </source>
</evidence>
<dbReference type="PANTHER" id="PTHR21708:SF43">
    <property type="entry name" value="KETOPANTOATE REDUCTASE C-TERMINAL DOMAIN-CONTAINING PROTEIN"/>
    <property type="match status" value="1"/>
</dbReference>
<dbReference type="InterPro" id="IPR008927">
    <property type="entry name" value="6-PGluconate_DH-like_C_sf"/>
</dbReference>
<dbReference type="PANTHER" id="PTHR21708">
    <property type="entry name" value="PROBABLE 2-DEHYDROPANTOATE 2-REDUCTASE"/>
    <property type="match status" value="1"/>
</dbReference>
<dbReference type="InterPro" id="IPR051402">
    <property type="entry name" value="KPR-Related"/>
</dbReference>
<evidence type="ECO:0000313" key="3">
    <source>
        <dbReference type="EMBL" id="EPQ51878.1"/>
    </source>
</evidence>
<dbReference type="FunFam" id="1.10.1040.10:FF:000017">
    <property type="entry name" value="2-dehydropantoate 2-reductase"/>
    <property type="match status" value="1"/>
</dbReference>
<reference evidence="3 4" key="1">
    <citation type="journal article" date="2012" name="Science">
        <title>The Paleozoic origin of enzymatic lignin decomposition reconstructed from 31 fungal genomes.</title>
        <authorList>
            <person name="Floudas D."/>
            <person name="Binder M."/>
            <person name="Riley R."/>
            <person name="Barry K."/>
            <person name="Blanchette R.A."/>
            <person name="Henrissat B."/>
            <person name="Martinez A.T."/>
            <person name="Otillar R."/>
            <person name="Spatafora J.W."/>
            <person name="Yadav J.S."/>
            <person name="Aerts A."/>
            <person name="Benoit I."/>
            <person name="Boyd A."/>
            <person name="Carlson A."/>
            <person name="Copeland A."/>
            <person name="Coutinho P.M."/>
            <person name="de Vries R.P."/>
            <person name="Ferreira P."/>
            <person name="Findley K."/>
            <person name="Foster B."/>
            <person name="Gaskell J."/>
            <person name="Glotzer D."/>
            <person name="Gorecki P."/>
            <person name="Heitman J."/>
            <person name="Hesse C."/>
            <person name="Hori C."/>
            <person name="Igarashi K."/>
            <person name="Jurgens J.A."/>
            <person name="Kallen N."/>
            <person name="Kersten P."/>
            <person name="Kohler A."/>
            <person name="Kuees U."/>
            <person name="Kumar T.K.A."/>
            <person name="Kuo A."/>
            <person name="LaButti K."/>
            <person name="Larrondo L.F."/>
            <person name="Lindquist E."/>
            <person name="Ling A."/>
            <person name="Lombard V."/>
            <person name="Lucas S."/>
            <person name="Lundell T."/>
            <person name="Martin R."/>
            <person name="McLaughlin D.J."/>
            <person name="Morgenstern I."/>
            <person name="Morin E."/>
            <person name="Murat C."/>
            <person name="Nagy L.G."/>
            <person name="Nolan M."/>
            <person name="Ohm R.A."/>
            <person name="Patyshakuliyeva A."/>
            <person name="Rokas A."/>
            <person name="Ruiz-Duenas F.J."/>
            <person name="Sabat G."/>
            <person name="Salamov A."/>
            <person name="Samejima M."/>
            <person name="Schmutz J."/>
            <person name="Slot J.C."/>
            <person name="St John F."/>
            <person name="Stenlid J."/>
            <person name="Sun H."/>
            <person name="Sun S."/>
            <person name="Syed K."/>
            <person name="Tsang A."/>
            <person name="Wiebenga A."/>
            <person name="Young D."/>
            <person name="Pisabarro A."/>
            <person name="Eastwood D.C."/>
            <person name="Martin F."/>
            <person name="Cullen D."/>
            <person name="Grigoriev I.V."/>
            <person name="Hibbett D.S."/>
        </authorList>
    </citation>
    <scope>NUCLEOTIDE SEQUENCE [LARGE SCALE GENOMIC DNA]</scope>
    <source>
        <strain evidence="3 4">ATCC 11539</strain>
    </source>
</reference>
<sequence length="375" mass="41623">METTAELKDVLLVGFGAVGAIYSLILKRSGKARVTVVARSNYSTIEREGMHIKSGKYGDIPSWRPDRLCKSISDALDRQYSYVVVCSKYVPEVSPTPEILKPLLLPPYTETYPQPTYVLLQNGLNVEKDLYSALKTVTKDTEKPRILSSAVWIGTNLIAENVVQHNDFDRLAVGVYRPGDTTTTANTLAEQSLLDDFGSLISAGGGVVSAVPEIQRVKFHKNFWNLLFCSYTTLTRSPVTAIFRRQNVEGTIPAPYVADVTADLVEKHVVPNLYAVLKEALAVGRAMGWDEEALPASLVESTIANTKRLHMMPDNKHKASMLLDIEQGKPLEVEAIVGEVVRMAQEKGVDVPRIETLYALLLIVQNQILRVRRER</sequence>
<dbReference type="OrthoDB" id="3609at2759"/>
<dbReference type="Proteomes" id="UP000030669">
    <property type="component" value="Unassembled WGS sequence"/>
</dbReference>
<proteinExistence type="predicted"/>
<dbReference type="eggNOG" id="ENOG502RYJ0">
    <property type="taxonomic scope" value="Eukaryota"/>
</dbReference>
<feature type="domain" description="Ketopantoate reductase C-terminal" evidence="2">
    <location>
        <begin position="266"/>
        <end position="361"/>
    </location>
</feature>
<dbReference type="Pfam" id="PF02558">
    <property type="entry name" value="ApbA"/>
    <property type="match status" value="1"/>
</dbReference>
<dbReference type="STRING" id="670483.S7PWH4"/>
<gene>
    <name evidence="3" type="ORF">GLOTRDRAFT_65475</name>
</gene>
<organism evidence="3 4">
    <name type="scientific">Gloeophyllum trabeum (strain ATCC 11539 / FP-39264 / Madison 617)</name>
    <name type="common">Brown rot fungus</name>
    <dbReference type="NCBI Taxonomy" id="670483"/>
    <lineage>
        <taxon>Eukaryota</taxon>
        <taxon>Fungi</taxon>
        <taxon>Dikarya</taxon>
        <taxon>Basidiomycota</taxon>
        <taxon>Agaricomycotina</taxon>
        <taxon>Agaricomycetes</taxon>
        <taxon>Gloeophyllales</taxon>
        <taxon>Gloeophyllaceae</taxon>
        <taxon>Gloeophyllum</taxon>
    </lineage>
</organism>
<protein>
    <submittedName>
        <fullName evidence="3">6-phosphogluconate dehydrogenase C-terminal domain-like protein</fullName>
    </submittedName>
</protein>
<dbReference type="SUPFAM" id="SSF48179">
    <property type="entry name" value="6-phosphogluconate dehydrogenase C-terminal domain-like"/>
    <property type="match status" value="1"/>
</dbReference>
<dbReference type="Gene3D" id="1.10.1040.10">
    <property type="entry name" value="N-(1-d-carboxylethyl)-l-norvaline Dehydrogenase, domain 2"/>
    <property type="match status" value="1"/>
</dbReference>
<accession>S7PWH4</accession>
<dbReference type="GeneID" id="19307660"/>
<feature type="domain" description="Ketopantoate reductase N-terminal" evidence="1">
    <location>
        <begin position="10"/>
        <end position="176"/>
    </location>
</feature>
<dbReference type="EMBL" id="KB469309">
    <property type="protein sequence ID" value="EPQ51878.1"/>
    <property type="molecule type" value="Genomic_DNA"/>
</dbReference>
<dbReference type="HOGENOM" id="CLU_031468_2_1_1"/>
<dbReference type="OMA" id="EHNDFDR"/>
<dbReference type="RefSeq" id="XP_007869762.1">
    <property type="nucleotide sequence ID" value="XM_007871571.1"/>
</dbReference>
<dbReference type="GO" id="GO:0005737">
    <property type="term" value="C:cytoplasm"/>
    <property type="evidence" value="ECO:0007669"/>
    <property type="project" value="TreeGrafter"/>
</dbReference>
<evidence type="ECO:0000259" key="1">
    <source>
        <dbReference type="Pfam" id="PF02558"/>
    </source>
</evidence>
<dbReference type="Gene3D" id="3.40.50.720">
    <property type="entry name" value="NAD(P)-binding Rossmann-like Domain"/>
    <property type="match status" value="1"/>
</dbReference>
<dbReference type="InterPro" id="IPR013752">
    <property type="entry name" value="KPA_reductase"/>
</dbReference>
<evidence type="ECO:0000259" key="2">
    <source>
        <dbReference type="Pfam" id="PF08546"/>
    </source>
</evidence>
<dbReference type="AlphaFoldDB" id="S7PWH4"/>